<proteinExistence type="predicted"/>
<dbReference type="Proteomes" id="UP001162501">
    <property type="component" value="Chromosome 4"/>
</dbReference>
<protein>
    <submittedName>
        <fullName evidence="1">Uncharacterized protein</fullName>
    </submittedName>
</protein>
<name>A0AC59ZWK4_RANTA</name>
<dbReference type="EMBL" id="OX596088">
    <property type="protein sequence ID" value="CAN0517178.1"/>
    <property type="molecule type" value="Genomic_DNA"/>
</dbReference>
<organism evidence="1 2">
    <name type="scientific">Rangifer tarandus platyrhynchus</name>
    <name type="common">Svalbard reindeer</name>
    <dbReference type="NCBI Taxonomy" id="3082113"/>
    <lineage>
        <taxon>Eukaryota</taxon>
        <taxon>Metazoa</taxon>
        <taxon>Chordata</taxon>
        <taxon>Craniata</taxon>
        <taxon>Vertebrata</taxon>
        <taxon>Euteleostomi</taxon>
        <taxon>Mammalia</taxon>
        <taxon>Eutheria</taxon>
        <taxon>Laurasiatheria</taxon>
        <taxon>Artiodactyla</taxon>
        <taxon>Ruminantia</taxon>
        <taxon>Pecora</taxon>
        <taxon>Cervidae</taxon>
        <taxon>Odocoileinae</taxon>
        <taxon>Rangifer</taxon>
    </lineage>
</organism>
<reference evidence="1" key="1">
    <citation type="submission" date="2023-05" db="EMBL/GenBank/DDBJ databases">
        <authorList>
            <consortium name="ELIXIR-Norway"/>
        </authorList>
    </citation>
    <scope>NUCLEOTIDE SEQUENCE</scope>
</reference>
<accession>A0AC59ZWK4</accession>
<evidence type="ECO:0000313" key="2">
    <source>
        <dbReference type="Proteomes" id="UP001162501"/>
    </source>
</evidence>
<evidence type="ECO:0000313" key="1">
    <source>
        <dbReference type="EMBL" id="CAN0517178.1"/>
    </source>
</evidence>
<reference evidence="1" key="2">
    <citation type="submission" date="2025-03" db="EMBL/GenBank/DDBJ databases">
        <authorList>
            <consortium name="ELIXIR-Norway"/>
            <consortium name="Elixir Norway"/>
        </authorList>
    </citation>
    <scope>NUCLEOTIDE SEQUENCE</scope>
</reference>
<sequence>MGWTPPYLQPHHRQVWSHEDEEEAVSSGPAQWQGWGRPPTCAAIFHRLPLAGVGGHPARAPSSLHPPRHPLSPSPAPTSGGHLSCGQWPGATCWNSACGVTEPGLRPSEGSKKGRSPSGL</sequence>
<gene>
    <name evidence="1" type="ORF">MRATA1EN22A_LOCUS23603</name>
</gene>